<accession>A0A364P235</accession>
<evidence type="ECO:0000256" key="7">
    <source>
        <dbReference type="PIRSR" id="PIRSR602386-1"/>
    </source>
</evidence>
<proteinExistence type="predicted"/>
<feature type="binding site" evidence="7">
    <location>
        <position position="99"/>
    </location>
    <ligand>
        <name>Cu cation</name>
        <dbReference type="ChEBI" id="CHEBI:23378"/>
    </ligand>
</feature>
<reference evidence="10 11" key="1">
    <citation type="submission" date="2017-11" db="EMBL/GenBank/DDBJ databases">
        <title>Draft genome sequence of magnetotactic bacterium Magnetospirillum kuznetsovii LBB-42.</title>
        <authorList>
            <person name="Grouzdev D.S."/>
            <person name="Rysina M.S."/>
            <person name="Baslerov R.V."/>
            <person name="Koziaeva V."/>
        </authorList>
    </citation>
    <scope>NUCLEOTIDE SEQUENCE [LARGE SCALE GENOMIC DNA]</scope>
    <source>
        <strain evidence="10 11">LBB-42</strain>
    </source>
</reference>
<keyword evidence="6 7" id="KW-0186">Copper</keyword>
<evidence type="ECO:0000259" key="9">
    <source>
        <dbReference type="Pfam" id="PF00127"/>
    </source>
</evidence>
<evidence type="ECO:0000313" key="10">
    <source>
        <dbReference type="EMBL" id="RAU23402.1"/>
    </source>
</evidence>
<keyword evidence="2" id="KW-0813">Transport</keyword>
<dbReference type="Pfam" id="PF00127">
    <property type="entry name" value="Copper-bind"/>
    <property type="match status" value="1"/>
</dbReference>
<protein>
    <submittedName>
        <fullName evidence="10">Plastocyanin</fullName>
    </submittedName>
</protein>
<dbReference type="InterPro" id="IPR008972">
    <property type="entry name" value="Cupredoxin"/>
</dbReference>
<evidence type="ECO:0000256" key="4">
    <source>
        <dbReference type="ARBA" id="ARBA00022764"/>
    </source>
</evidence>
<keyword evidence="11" id="KW-1185">Reference proteome</keyword>
<evidence type="ECO:0000256" key="2">
    <source>
        <dbReference type="ARBA" id="ARBA00022448"/>
    </source>
</evidence>
<gene>
    <name evidence="10" type="ORF">CU669_04545</name>
</gene>
<evidence type="ECO:0000256" key="6">
    <source>
        <dbReference type="ARBA" id="ARBA00023008"/>
    </source>
</evidence>
<evidence type="ECO:0000256" key="5">
    <source>
        <dbReference type="ARBA" id="ARBA00022982"/>
    </source>
</evidence>
<dbReference type="PANTHER" id="PTHR36507">
    <property type="entry name" value="BLL1555 PROTEIN"/>
    <property type="match status" value="1"/>
</dbReference>
<dbReference type="GO" id="GO:0005507">
    <property type="term" value="F:copper ion binding"/>
    <property type="evidence" value="ECO:0007669"/>
    <property type="project" value="InterPro"/>
</dbReference>
<keyword evidence="8" id="KW-0732">Signal</keyword>
<feature type="binding site" evidence="7">
    <location>
        <position position="96"/>
    </location>
    <ligand>
        <name>Cu cation</name>
        <dbReference type="ChEBI" id="CHEBI:23378"/>
    </ligand>
</feature>
<evidence type="ECO:0000256" key="8">
    <source>
        <dbReference type="SAM" id="SignalP"/>
    </source>
</evidence>
<keyword evidence="4" id="KW-0574">Periplasm</keyword>
<feature type="binding site" evidence="7">
    <location>
        <position position="58"/>
    </location>
    <ligand>
        <name>Cu cation</name>
        <dbReference type="ChEBI" id="CHEBI:23378"/>
    </ligand>
</feature>
<evidence type="ECO:0000313" key="11">
    <source>
        <dbReference type="Proteomes" id="UP000251075"/>
    </source>
</evidence>
<dbReference type="GO" id="GO:0009055">
    <property type="term" value="F:electron transfer activity"/>
    <property type="evidence" value="ECO:0007669"/>
    <property type="project" value="InterPro"/>
</dbReference>
<dbReference type="SUPFAM" id="SSF49503">
    <property type="entry name" value="Cupredoxins"/>
    <property type="match status" value="1"/>
</dbReference>
<evidence type="ECO:0000256" key="1">
    <source>
        <dbReference type="ARBA" id="ARBA00004418"/>
    </source>
</evidence>
<dbReference type="Proteomes" id="UP000251075">
    <property type="component" value="Unassembled WGS sequence"/>
</dbReference>
<evidence type="ECO:0000256" key="3">
    <source>
        <dbReference type="ARBA" id="ARBA00022723"/>
    </source>
</evidence>
<dbReference type="AlphaFoldDB" id="A0A364P235"/>
<comment type="cofactor">
    <cofactor evidence="7">
        <name>Cu cation</name>
        <dbReference type="ChEBI" id="CHEBI:23378"/>
    </cofactor>
    <text evidence="7">Binds 1 copper ion per subunit.</text>
</comment>
<dbReference type="GO" id="GO:0042597">
    <property type="term" value="C:periplasmic space"/>
    <property type="evidence" value="ECO:0007669"/>
    <property type="project" value="UniProtKB-SubCell"/>
</dbReference>
<comment type="caution">
    <text evidence="10">The sequence shown here is derived from an EMBL/GenBank/DDBJ whole genome shotgun (WGS) entry which is preliminary data.</text>
</comment>
<dbReference type="InterPro" id="IPR052721">
    <property type="entry name" value="ET_Amicyanin"/>
</dbReference>
<dbReference type="Gene3D" id="2.60.40.420">
    <property type="entry name" value="Cupredoxins - blue copper proteins"/>
    <property type="match status" value="1"/>
</dbReference>
<keyword evidence="3 7" id="KW-0479">Metal-binding</keyword>
<dbReference type="EMBL" id="PGTO01000002">
    <property type="protein sequence ID" value="RAU23402.1"/>
    <property type="molecule type" value="Genomic_DNA"/>
</dbReference>
<keyword evidence="5" id="KW-0249">Electron transport</keyword>
<feature type="binding site" evidence="7">
    <location>
        <position position="93"/>
    </location>
    <ligand>
        <name>Cu cation</name>
        <dbReference type="ChEBI" id="CHEBI:23378"/>
    </ligand>
</feature>
<dbReference type="RefSeq" id="WP_112142600.1">
    <property type="nucleotide sequence ID" value="NZ_PGTO01000002.1"/>
</dbReference>
<organism evidence="10 11">
    <name type="scientific">Paramagnetospirillum kuznetsovii</name>
    <dbReference type="NCBI Taxonomy" id="2053833"/>
    <lineage>
        <taxon>Bacteria</taxon>
        <taxon>Pseudomonadati</taxon>
        <taxon>Pseudomonadota</taxon>
        <taxon>Alphaproteobacteria</taxon>
        <taxon>Rhodospirillales</taxon>
        <taxon>Magnetospirillaceae</taxon>
        <taxon>Paramagnetospirillum</taxon>
    </lineage>
</organism>
<comment type="subcellular location">
    <subcellularLocation>
        <location evidence="1">Periplasm</location>
    </subcellularLocation>
</comment>
<feature type="chain" id="PRO_5016762070" evidence="8">
    <location>
        <begin position="22"/>
        <end position="107"/>
    </location>
</feature>
<dbReference type="InterPro" id="IPR000923">
    <property type="entry name" value="BlueCu_1"/>
</dbReference>
<sequence>MARLGVCAAALLMILASPVWAGETVRVSIDKMMFTPKILKVKPGTTVEWVNDEKRNNHSVLFEKEGLPESDRLFPGDSWKRSFDKPGLYPYVCGPHRDMTGVIEVAP</sequence>
<dbReference type="PRINTS" id="PR00155">
    <property type="entry name" value="AMICYANIN"/>
</dbReference>
<dbReference type="PANTHER" id="PTHR36507:SF1">
    <property type="entry name" value="BLL1555 PROTEIN"/>
    <property type="match status" value="1"/>
</dbReference>
<dbReference type="InterPro" id="IPR002386">
    <property type="entry name" value="Amicyanin/Pseudoazurin"/>
</dbReference>
<dbReference type="OrthoDB" id="9796416at2"/>
<name>A0A364P235_9PROT</name>
<feature type="signal peptide" evidence="8">
    <location>
        <begin position="1"/>
        <end position="21"/>
    </location>
</feature>
<feature type="domain" description="Blue (type 1) copper" evidence="9">
    <location>
        <begin position="25"/>
        <end position="105"/>
    </location>
</feature>